<proteinExistence type="predicted"/>
<evidence type="ECO:0000313" key="1">
    <source>
        <dbReference type="EMBL" id="TGY65272.1"/>
    </source>
</evidence>
<name>A0AC61R601_9FIRM</name>
<protein>
    <submittedName>
        <fullName evidence="1">Uncharacterized protein</fullName>
    </submittedName>
</protein>
<reference evidence="1" key="1">
    <citation type="submission" date="2019-04" db="EMBL/GenBank/DDBJ databases">
        <title>Microbes associate with the intestines of laboratory mice.</title>
        <authorList>
            <person name="Navarre W."/>
            <person name="Wong E."/>
            <person name="Huang K."/>
            <person name="Tropini C."/>
            <person name="Ng K."/>
            <person name="Yu B."/>
        </authorList>
    </citation>
    <scope>NUCLEOTIDE SEQUENCE</scope>
    <source>
        <strain evidence="1">NM09_H32</strain>
    </source>
</reference>
<comment type="caution">
    <text evidence="1">The sequence shown here is derived from an EMBL/GenBank/DDBJ whole genome shotgun (WGS) entry which is preliminary data.</text>
</comment>
<keyword evidence="2" id="KW-1185">Reference proteome</keyword>
<dbReference type="Proteomes" id="UP000308836">
    <property type="component" value="Unassembled WGS sequence"/>
</dbReference>
<organism evidence="1 2">
    <name type="scientific">Dubosiella muris</name>
    <dbReference type="NCBI Taxonomy" id="3038133"/>
    <lineage>
        <taxon>Bacteria</taxon>
        <taxon>Bacillati</taxon>
        <taxon>Bacillota</taxon>
        <taxon>Erysipelotrichia</taxon>
        <taxon>Erysipelotrichales</taxon>
        <taxon>Erysipelotrichaceae</taxon>
        <taxon>Dubosiella</taxon>
    </lineage>
</organism>
<accession>A0AC61R601</accession>
<dbReference type="EMBL" id="SRYG01000020">
    <property type="protein sequence ID" value="TGY65272.1"/>
    <property type="molecule type" value="Genomic_DNA"/>
</dbReference>
<sequence length="315" mass="36113">MYLNEKKKDPIVHEVDGLRFHLNTKHDFAWLKRYGEVFSVIDATGSGCVCFGMDDGQKKRFVKVAGMDTVEAEISPGQSIETLKHAVKLYEELKHPYLITLLDAYPVEDGYAAVFDWCEGDCLFEHWNFDRYKNGQTDPRERFKQLPALQKLAVVDAMFSFLETVVKKGYVAVDFYDGSLLYDFAKDQIMICDIDLFQKGPLTNEIGADYWGTKRLKAPEEYEKGAVIDERTNVFTLGALLLDFFGTYTKEEVKRRYKDCRVVPCALAQWSLNEQAYAVVCRAVDPAPDKRYSTIAAFHRAWQTAIHNEKKPFSA</sequence>
<evidence type="ECO:0000313" key="2">
    <source>
        <dbReference type="Proteomes" id="UP000308836"/>
    </source>
</evidence>
<gene>
    <name evidence="1" type="ORF">E5336_09615</name>
</gene>